<evidence type="ECO:0000256" key="20">
    <source>
        <dbReference type="ARBA" id="ARBA00023166"/>
    </source>
</evidence>
<evidence type="ECO:0000256" key="28">
    <source>
        <dbReference type="SAM" id="Phobius"/>
    </source>
</evidence>
<evidence type="ECO:0000256" key="8">
    <source>
        <dbReference type="ARBA" id="ARBA00022692"/>
    </source>
</evidence>
<keyword evidence="16" id="KW-0333">Golgi apparatus</keyword>
<keyword evidence="21" id="KW-0325">Glycoprotein</keyword>
<feature type="domain" description="Membrane-bound transcription factor site-1 protease-like N-terminal" evidence="30">
    <location>
        <begin position="98"/>
        <end position="184"/>
    </location>
</feature>
<dbReference type="Pfam" id="PF23094">
    <property type="entry name" value="MBTPS1_3rd"/>
    <property type="match status" value="1"/>
</dbReference>
<evidence type="ECO:0000256" key="17">
    <source>
        <dbReference type="ARBA" id="ARBA00023098"/>
    </source>
</evidence>
<dbReference type="InterPro" id="IPR036852">
    <property type="entry name" value="Peptidase_S8/S53_dom_sf"/>
</dbReference>
<dbReference type="InterPro" id="IPR022398">
    <property type="entry name" value="Peptidase_S8_His-AS"/>
</dbReference>
<feature type="transmembrane region" description="Helical" evidence="28">
    <location>
        <begin position="1055"/>
        <end position="1078"/>
    </location>
</feature>
<dbReference type="CDD" id="cd07479">
    <property type="entry name" value="Peptidases_S8_SKI-1_like"/>
    <property type="match status" value="1"/>
</dbReference>
<comment type="catalytic activity">
    <reaction evidence="23">
        <text>Processes precursors containing basic and hydrophobic/aliphatic residues at P4 and P2, respectively, with a relatively relaxed acceptance of amino acids at P1 and P3.</text>
        <dbReference type="EC" id="3.4.21.112"/>
    </reaction>
</comment>
<dbReference type="PANTHER" id="PTHR43806">
    <property type="entry name" value="PEPTIDASE S8"/>
    <property type="match status" value="1"/>
</dbReference>
<name>A0A834VCT4_SARSC</name>
<dbReference type="PROSITE" id="PS51892">
    <property type="entry name" value="SUBTILASE"/>
    <property type="match status" value="1"/>
</dbReference>
<dbReference type="InterPro" id="IPR057032">
    <property type="entry name" value="MBTPS1_4th"/>
</dbReference>
<dbReference type="GO" id="GO:0008203">
    <property type="term" value="P:cholesterol metabolic process"/>
    <property type="evidence" value="ECO:0007669"/>
    <property type="project" value="UniProtKB-KW"/>
</dbReference>
<dbReference type="InterPro" id="IPR000209">
    <property type="entry name" value="Peptidase_S8/S53_dom"/>
</dbReference>
<dbReference type="PANTHER" id="PTHR43806:SF7">
    <property type="entry name" value="MEMBRANE-BOUND TRANSCRIPTION FACTOR SITE-1 PROTEASE"/>
    <property type="match status" value="1"/>
</dbReference>
<protein>
    <recommendedName>
        <fullName evidence="25">Membrane-bound transcription factor site-1 protease</fullName>
        <ecNumber evidence="24">3.4.21.112</ecNumber>
    </recommendedName>
    <alternativeName>
        <fullName evidence="26">Endopeptidase S1P</fullName>
    </alternativeName>
</protein>
<keyword evidence="17" id="KW-0443">Lipid metabolism</keyword>
<evidence type="ECO:0000256" key="3">
    <source>
        <dbReference type="ARBA" id="ARBA00004194"/>
    </source>
</evidence>
<comment type="subcellular location">
    <subcellularLocation>
        <location evidence="2">Endoplasmic reticulum membrane</location>
        <topology evidence="2">Single-pass type I membrane protein</topology>
    </subcellularLocation>
    <subcellularLocation>
        <location evidence="3">Golgi apparatus membrane</location>
        <topology evidence="3">Single-pass membrane protein</topology>
    </subcellularLocation>
</comment>
<dbReference type="GO" id="GO:0004252">
    <property type="term" value="F:serine-type endopeptidase activity"/>
    <property type="evidence" value="ECO:0007669"/>
    <property type="project" value="UniProtKB-UniRule"/>
</dbReference>
<evidence type="ECO:0000313" key="34">
    <source>
        <dbReference type="EnsemblMetazoa" id="KAF7492822.1"/>
    </source>
</evidence>
<evidence type="ECO:0000259" key="31">
    <source>
        <dbReference type="Pfam" id="PF23090"/>
    </source>
</evidence>
<dbReference type="InterPro" id="IPR023828">
    <property type="entry name" value="Peptidase_S8_Ser-AS"/>
</dbReference>
<reference evidence="34" key="3">
    <citation type="submission" date="2022-06" db="UniProtKB">
        <authorList>
            <consortium name="EnsemblMetazoa"/>
        </authorList>
    </citation>
    <scope>IDENTIFICATION</scope>
</reference>
<feature type="domain" description="MBTPS1 third" evidence="32">
    <location>
        <begin position="522"/>
        <end position="652"/>
    </location>
</feature>
<evidence type="ECO:0000256" key="26">
    <source>
        <dbReference type="ARBA" id="ARBA00081324"/>
    </source>
</evidence>
<keyword evidence="8 28" id="KW-0812">Transmembrane</keyword>
<keyword evidence="9" id="KW-0732">Signal</keyword>
<evidence type="ECO:0000256" key="19">
    <source>
        <dbReference type="ARBA" id="ARBA00023145"/>
    </source>
</evidence>
<accession>A0A834VCT4</accession>
<dbReference type="GO" id="GO:0005789">
    <property type="term" value="C:endoplasmic reticulum membrane"/>
    <property type="evidence" value="ECO:0007669"/>
    <property type="project" value="UniProtKB-SubCell"/>
</dbReference>
<keyword evidence="20" id="KW-1207">Sterol metabolism</keyword>
<evidence type="ECO:0000256" key="16">
    <source>
        <dbReference type="ARBA" id="ARBA00023034"/>
    </source>
</evidence>
<evidence type="ECO:0000256" key="4">
    <source>
        <dbReference type="ARBA" id="ARBA00011073"/>
    </source>
</evidence>
<reference evidence="33" key="2">
    <citation type="submission" date="2020-01" db="EMBL/GenBank/DDBJ databases">
        <authorList>
            <person name="Korhonen P.K.K."/>
            <person name="Guangxu M.G."/>
            <person name="Wang T.W."/>
            <person name="Stroehlein A.J.S."/>
            <person name="Young N.D."/>
            <person name="Ang C.-S.A."/>
            <person name="Fernando D.W.F."/>
            <person name="Lu H.L."/>
            <person name="Taylor S.T."/>
            <person name="Ehtesham M.E.M."/>
            <person name="Najaraj S.H.N."/>
            <person name="Harsha G.H.G."/>
            <person name="Madugundu A.M."/>
            <person name="Renuse S.R."/>
            <person name="Holt D.H."/>
            <person name="Pandey A.P."/>
            <person name="Papenfuss A.P."/>
            <person name="Gasser R.B.G."/>
            <person name="Fischer K.F."/>
        </authorList>
    </citation>
    <scope>NUCLEOTIDE SEQUENCE</scope>
    <source>
        <strain evidence="33">SSS_KF_BRIS2020</strain>
    </source>
</reference>
<evidence type="ECO:0000256" key="15">
    <source>
        <dbReference type="ARBA" id="ARBA00022989"/>
    </source>
</evidence>
<dbReference type="EnsemblMetazoa" id="SSS_121s_mrna">
    <property type="protein sequence ID" value="KAF7492822.1"/>
    <property type="gene ID" value="SSS_121"/>
</dbReference>
<evidence type="ECO:0000256" key="5">
    <source>
        <dbReference type="ARBA" id="ARBA00022548"/>
    </source>
</evidence>
<dbReference type="PRINTS" id="PR00723">
    <property type="entry name" value="SUBTILISIN"/>
</dbReference>
<keyword evidence="13 27" id="KW-0720">Serine protease</keyword>
<dbReference type="InterPro" id="IPR055143">
    <property type="entry name" value="MBTP1_N"/>
</dbReference>
<keyword evidence="5" id="KW-0153">Cholesterol metabolism</keyword>
<evidence type="ECO:0000259" key="32">
    <source>
        <dbReference type="Pfam" id="PF23094"/>
    </source>
</evidence>
<dbReference type="InterPro" id="IPR050131">
    <property type="entry name" value="Peptidase_S8_subtilisin-like"/>
</dbReference>
<evidence type="ECO:0000313" key="35">
    <source>
        <dbReference type="Proteomes" id="UP000070412"/>
    </source>
</evidence>
<evidence type="ECO:0000256" key="6">
    <source>
        <dbReference type="ARBA" id="ARBA00022553"/>
    </source>
</evidence>
<evidence type="ECO:0000313" key="33">
    <source>
        <dbReference type="EMBL" id="KAF7492822.1"/>
    </source>
</evidence>
<dbReference type="InterPro" id="IPR015500">
    <property type="entry name" value="Peptidase_S8_subtilisin-rel"/>
</dbReference>
<dbReference type="Pfam" id="PF00082">
    <property type="entry name" value="Peptidase_S8"/>
    <property type="match status" value="1"/>
</dbReference>
<evidence type="ECO:0000256" key="27">
    <source>
        <dbReference type="PROSITE-ProRule" id="PRU01240"/>
    </source>
</evidence>
<reference evidence="35" key="1">
    <citation type="journal article" date="2020" name="PLoS Negl. Trop. Dis.">
        <title>High-quality nuclear genome for Sarcoptes scabiei-A critical resource for a neglected parasite.</title>
        <authorList>
            <person name="Korhonen P.K."/>
            <person name="Gasser R.B."/>
            <person name="Ma G."/>
            <person name="Wang T."/>
            <person name="Stroehlein A.J."/>
            <person name="Young N.D."/>
            <person name="Ang C.S."/>
            <person name="Fernando D.D."/>
            <person name="Lu H.C."/>
            <person name="Taylor S."/>
            <person name="Reynolds S.L."/>
            <person name="Mofiz E."/>
            <person name="Najaraj S.H."/>
            <person name="Gowda H."/>
            <person name="Madugundu A."/>
            <person name="Renuse S."/>
            <person name="Holt D."/>
            <person name="Pandey A."/>
            <person name="Papenfuss A.T."/>
            <person name="Fischer K."/>
        </authorList>
    </citation>
    <scope>NUCLEOTIDE SEQUENCE [LARGE SCALE GENOMIC DNA]</scope>
</reference>
<dbReference type="EC" id="3.4.21.112" evidence="24"/>
<keyword evidence="22" id="KW-0753">Steroid metabolism</keyword>
<evidence type="ECO:0000256" key="1">
    <source>
        <dbReference type="ARBA" id="ARBA00001913"/>
    </source>
</evidence>
<evidence type="ECO:0000256" key="2">
    <source>
        <dbReference type="ARBA" id="ARBA00004115"/>
    </source>
</evidence>
<keyword evidence="10 27" id="KW-0378">Hydrolase</keyword>
<evidence type="ECO:0000256" key="22">
    <source>
        <dbReference type="ARBA" id="ARBA00023221"/>
    </source>
</evidence>
<feature type="active site" description="Charge relay system" evidence="27">
    <location>
        <position position="254"/>
    </location>
</feature>
<evidence type="ECO:0000256" key="25">
    <source>
        <dbReference type="ARBA" id="ARBA00067283"/>
    </source>
</evidence>
<organism evidence="33">
    <name type="scientific">Sarcoptes scabiei</name>
    <name type="common">Itch mite</name>
    <name type="synonym">Acarus scabiei</name>
    <dbReference type="NCBI Taxonomy" id="52283"/>
    <lineage>
        <taxon>Eukaryota</taxon>
        <taxon>Metazoa</taxon>
        <taxon>Ecdysozoa</taxon>
        <taxon>Arthropoda</taxon>
        <taxon>Chelicerata</taxon>
        <taxon>Arachnida</taxon>
        <taxon>Acari</taxon>
        <taxon>Acariformes</taxon>
        <taxon>Sarcoptiformes</taxon>
        <taxon>Astigmata</taxon>
        <taxon>Psoroptidia</taxon>
        <taxon>Sarcoptoidea</taxon>
        <taxon>Sarcoptidae</taxon>
        <taxon>Sarcoptinae</taxon>
        <taxon>Sarcoptes</taxon>
    </lineage>
</organism>
<dbReference type="InterPro" id="IPR034185">
    <property type="entry name" value="Site-1_peptidase_cat_dom"/>
</dbReference>
<evidence type="ECO:0000256" key="12">
    <source>
        <dbReference type="ARBA" id="ARBA00022824"/>
    </source>
</evidence>
<keyword evidence="6" id="KW-0597">Phosphoprotein</keyword>
<feature type="transmembrane region" description="Helical" evidence="28">
    <location>
        <begin position="24"/>
        <end position="43"/>
    </location>
</feature>
<sequence>MIEIIWILCHFFKNLELLKHFERFFFQHFLIGFDVVLIIMLQIFSRLKTILLLISNLIEISIINSITLSNRSGLKSQNVNTDARNSHSVKYFSYTNEIVTNEYIVKFKHYHQPEVRRRYIEKSLQKLSQSCKNFIENWLIVKRSNIVTDYPSDFDILRINKNISLGDLKITTVSHPEIQSISLNRKFTRSLKVINSTIHFPLNDEFSKISNQQIDFHSRKLLRAIPNQITEVLQAEKLWRLGITGNGVKVAIFDTGLARSHKHFRKIKDLTNWTNEKTSDDTLGHGTFVAGLIASSQECLGFAPDAELYIFKVFTKNQISYTSWFLDAFNYAILKKINVLNLSIGGPDFMDHPFIDKVWELTANNVIMISAIGNDGPLYGTLNNPADQMDVIGIGGIDFDDHIAKFSSRGMTTWELPSGYGRVKPDIVTYGQFVSGSDLEGGCRVLSGTSVASPVVAGAVTLLMSGVLDLGAKINPASMKQSLISSAQRLPDVPMFEQGAGKLDLLRAYQTLRAYEPQSSLFPSYIDFQDCPYMWPYCEQPLYHKMMPLIINVTILNGMSVTGFIKSKPKWHPYLNHHGNYIKVSISYSEVLWPWSGWIALHVSVSSEASDWEGVIQGHVSLTVESFSKGNDFTNLSSSDLVLPVKLKIIPTPPRNKRILWDQYHNLRYPPGYFPRDNLKTKPDSLDWNADHIHTNFREVYQHLRLKGFFIEILGQPYTCFDAEQYGSLLLIDPEEEFFPEEIDKLYDDFRNGLSVIIFADWYNVSVMQKIQFYDENTRQWWLPVTGGSNIPALNDLLSPWKLVLSDQVIEGTFKIGNHEMYYASGTSIIDHSEAKNFIGFNRELNDQGSTILGHKKPSLKPRATILGLLKQDYSDRSKKTGGLAVYGDSNCLDQVYLEIDCYWLLDALLQFSTTGKIPSFLQQEKESANDKNQQIQLNIEKFINNQFNLKHPATEKPKRANPNNLYRYSNVINDRNGTFRMLPNCHKLFFEIPEAINETLPNDLYENYSKLHLLQTQVDLEQSLATASSFNRFQKEKLSNLVEIKMHFESKQHIMMMLIMIILASIVIVSFLSRIACRQFLINYQRKQRSC</sequence>
<dbReference type="EMBL" id="WVUK01000056">
    <property type="protein sequence ID" value="KAF7492822.1"/>
    <property type="molecule type" value="Genomic_DNA"/>
</dbReference>
<dbReference type="OrthoDB" id="1740355at2759"/>
<keyword evidence="19" id="KW-0865">Zymogen</keyword>
<keyword evidence="18 28" id="KW-0472">Membrane</keyword>
<evidence type="ECO:0000256" key="23">
    <source>
        <dbReference type="ARBA" id="ARBA00050826"/>
    </source>
</evidence>
<proteinExistence type="inferred from homology"/>
<dbReference type="Pfam" id="PF23090">
    <property type="entry name" value="MBTPS1_4th"/>
    <property type="match status" value="1"/>
</dbReference>
<dbReference type="FunFam" id="3.40.50.200:FF:000008">
    <property type="entry name" value="Membrane-bound transcription factor site-1 protease preproprotein"/>
    <property type="match status" value="1"/>
</dbReference>
<evidence type="ECO:0000256" key="11">
    <source>
        <dbReference type="ARBA" id="ARBA00022813"/>
    </source>
</evidence>
<keyword evidence="12" id="KW-0256">Endoplasmic reticulum</keyword>
<evidence type="ECO:0000256" key="18">
    <source>
        <dbReference type="ARBA" id="ARBA00023136"/>
    </source>
</evidence>
<evidence type="ECO:0000259" key="30">
    <source>
        <dbReference type="Pfam" id="PF23001"/>
    </source>
</evidence>
<comment type="similarity">
    <text evidence="4 27">Belongs to the peptidase S8 family.</text>
</comment>
<evidence type="ECO:0000256" key="9">
    <source>
        <dbReference type="ARBA" id="ARBA00022729"/>
    </source>
</evidence>
<dbReference type="GO" id="GO:0006508">
    <property type="term" value="P:proteolysis"/>
    <property type="evidence" value="ECO:0007669"/>
    <property type="project" value="UniProtKB-KW"/>
</dbReference>
<dbReference type="SUPFAM" id="SSF52743">
    <property type="entry name" value="Subtilisin-like"/>
    <property type="match status" value="1"/>
</dbReference>
<dbReference type="AlphaFoldDB" id="A0A834VCT4"/>
<dbReference type="InterPro" id="IPR057060">
    <property type="entry name" value="MBTPS1_3rd"/>
</dbReference>
<feature type="domain" description="MBTPS1 fourth" evidence="31">
    <location>
        <begin position="653"/>
        <end position="923"/>
    </location>
</feature>
<dbReference type="Pfam" id="PF23001">
    <property type="entry name" value="MBTP1_N"/>
    <property type="match status" value="1"/>
</dbReference>
<evidence type="ECO:0000256" key="21">
    <source>
        <dbReference type="ARBA" id="ARBA00023180"/>
    </source>
</evidence>
<feature type="active site" description="Charge relay system" evidence="27">
    <location>
        <position position="450"/>
    </location>
</feature>
<dbReference type="PROSITE" id="PS00137">
    <property type="entry name" value="SUBTILASE_HIS"/>
    <property type="match status" value="1"/>
</dbReference>
<evidence type="ECO:0000256" key="7">
    <source>
        <dbReference type="ARBA" id="ARBA00022670"/>
    </source>
</evidence>
<keyword evidence="15 28" id="KW-1133">Transmembrane helix</keyword>
<keyword evidence="7 27" id="KW-0645">Protease</keyword>
<comment type="cofactor">
    <cofactor evidence="1">
        <name>Ca(2+)</name>
        <dbReference type="ChEBI" id="CHEBI:29108"/>
    </cofactor>
</comment>
<keyword evidence="14" id="KW-0106">Calcium</keyword>
<evidence type="ECO:0000256" key="14">
    <source>
        <dbReference type="ARBA" id="ARBA00022837"/>
    </source>
</evidence>
<gene>
    <name evidence="33" type="primary">SSS_121g</name>
    <name evidence="33" type="ORF">SSS_121</name>
</gene>
<dbReference type="Proteomes" id="UP000070412">
    <property type="component" value="Unassembled WGS sequence"/>
</dbReference>
<feature type="active site" description="Charge relay system" evidence="27">
    <location>
        <position position="285"/>
    </location>
</feature>
<evidence type="ECO:0000256" key="13">
    <source>
        <dbReference type="ARBA" id="ARBA00022825"/>
    </source>
</evidence>
<keyword evidence="35" id="KW-1185">Reference proteome</keyword>
<dbReference type="GO" id="GO:0000139">
    <property type="term" value="C:Golgi membrane"/>
    <property type="evidence" value="ECO:0007669"/>
    <property type="project" value="UniProtKB-SubCell"/>
</dbReference>
<evidence type="ECO:0000256" key="24">
    <source>
        <dbReference type="ARBA" id="ARBA00066596"/>
    </source>
</evidence>
<feature type="domain" description="Peptidase S8/S53" evidence="29">
    <location>
        <begin position="245"/>
        <end position="501"/>
    </location>
</feature>
<dbReference type="Gene3D" id="3.40.50.200">
    <property type="entry name" value="Peptidase S8/S53 domain"/>
    <property type="match status" value="1"/>
</dbReference>
<dbReference type="PROSITE" id="PS00138">
    <property type="entry name" value="SUBTILASE_SER"/>
    <property type="match status" value="1"/>
</dbReference>
<keyword evidence="11" id="KW-0068">Autocatalytic cleavage</keyword>
<evidence type="ECO:0000256" key="10">
    <source>
        <dbReference type="ARBA" id="ARBA00022801"/>
    </source>
</evidence>
<evidence type="ECO:0000259" key="29">
    <source>
        <dbReference type="Pfam" id="PF00082"/>
    </source>
</evidence>